<proteinExistence type="predicted"/>
<dbReference type="AlphaFoldDB" id="A0A328AMU8"/>
<evidence type="ECO:0000313" key="2">
    <source>
        <dbReference type="EMBL" id="RAK55296.1"/>
    </source>
</evidence>
<dbReference type="SUPFAM" id="SSF53300">
    <property type="entry name" value="vWA-like"/>
    <property type="match status" value="1"/>
</dbReference>
<feature type="compositionally biased region" description="Polar residues" evidence="1">
    <location>
        <begin position="279"/>
        <end position="290"/>
    </location>
</feature>
<dbReference type="Proteomes" id="UP000249254">
    <property type="component" value="Unassembled WGS sequence"/>
</dbReference>
<dbReference type="EMBL" id="QFYQ01000001">
    <property type="protein sequence ID" value="RAK55296.1"/>
    <property type="molecule type" value="Genomic_DNA"/>
</dbReference>
<feature type="compositionally biased region" description="Polar residues" evidence="1">
    <location>
        <begin position="297"/>
        <end position="311"/>
    </location>
</feature>
<feature type="region of interest" description="Disordered" evidence="1">
    <location>
        <begin position="271"/>
        <end position="311"/>
    </location>
</feature>
<evidence type="ECO:0000313" key="3">
    <source>
        <dbReference type="Proteomes" id="UP000249254"/>
    </source>
</evidence>
<keyword evidence="3" id="KW-1185">Reference proteome</keyword>
<dbReference type="InterPro" id="IPR036465">
    <property type="entry name" value="vWFA_dom_sf"/>
</dbReference>
<organism evidence="2 3">
    <name type="scientific">Phenylobacterium soli</name>
    <dbReference type="NCBI Taxonomy" id="2170551"/>
    <lineage>
        <taxon>Bacteria</taxon>
        <taxon>Pseudomonadati</taxon>
        <taxon>Pseudomonadota</taxon>
        <taxon>Alphaproteobacteria</taxon>
        <taxon>Caulobacterales</taxon>
        <taxon>Caulobacteraceae</taxon>
        <taxon>Phenylobacterium</taxon>
    </lineage>
</organism>
<gene>
    <name evidence="2" type="ORF">DJ017_12625</name>
</gene>
<reference evidence="3" key="1">
    <citation type="submission" date="2018-05" db="EMBL/GenBank/DDBJ databases">
        <authorList>
            <person name="Li X."/>
        </authorList>
    </citation>
    <scope>NUCLEOTIDE SEQUENCE [LARGE SCALE GENOMIC DNA]</scope>
    <source>
        <strain evidence="3">LX32</strain>
    </source>
</reference>
<name>A0A328AMU8_9CAUL</name>
<sequence length="519" mass="55015">MLRWLRSALRDNRANVAVTVALSLAPLSLAALGALDIARATAAKLVLQDALDAATLATAKSTASDATQLQTTGDRILHQNLVLDSSVTLASDTFVFGTGGTVIANASAAVRPLVIGFITGGNIIVGAHTEVKRAGYELEIALVLDNTGSMQGTKLKNLKTAAGNFIDTMAKAAAQTTDPNAVKISLVPFSQSVRVDSSYASATWLDVNGASTANNALFPDDNGAPQQTRRFDLFNQLGITWAGCVEMRKPPYDIDDTAPDSTAEALVVPYFAPDEPDNSDSNGQGYSNNYIKDKSGHTNQRGAQSDTAKYKNASVNAWSSRGPNNGCDMQALQRLTTNWTALKSAISSMKATGQTNIPLGMAWGWHTLSPNTPFADGVAYGTPKHKKIVILMTDGENTMFNAPNMGSTPTNANVTDYNGAGYLWEGRLLNPTTGQPLVSGTEADRTAALDDRLQKLCANMKAKDIEIYTLRVEVTNGTSTVLQSCASGADHYFDVKNSASLDAIFQQIANGIASLHLSK</sequence>
<accession>A0A328AMU8</accession>
<dbReference type="Gene3D" id="3.40.50.410">
    <property type="entry name" value="von Willebrand factor, type A domain"/>
    <property type="match status" value="1"/>
</dbReference>
<dbReference type="OrthoDB" id="7522752at2"/>
<comment type="caution">
    <text evidence="2">The sequence shown here is derived from an EMBL/GenBank/DDBJ whole genome shotgun (WGS) entry which is preliminary data.</text>
</comment>
<evidence type="ECO:0000256" key="1">
    <source>
        <dbReference type="SAM" id="MobiDB-lite"/>
    </source>
</evidence>
<protein>
    <submittedName>
        <fullName evidence="2">Pilus assembly protein TadG</fullName>
    </submittedName>
</protein>